<keyword evidence="1" id="KW-0472">Membrane</keyword>
<reference evidence="2" key="1">
    <citation type="submission" date="2021-05" db="EMBL/GenBank/DDBJ databases">
        <authorList>
            <person name="Alioto T."/>
            <person name="Alioto T."/>
            <person name="Gomez Garrido J."/>
        </authorList>
    </citation>
    <scope>NUCLEOTIDE SEQUENCE</scope>
</reference>
<sequence length="126" mass="14451">MIQATIPEVWTKDIDEATAVIENNTLEYNEKMESLLAKGWEVKQKFIKLEETEQQDPDAVTTYTTWKTEASGYVVEWTTFLTVLILVFLFREPINIGLVGLVSRRRRKAPPVLTYTLAESNPMSLP</sequence>
<dbReference type="EMBL" id="HBUF01177730">
    <property type="protein sequence ID" value="CAG6654435.1"/>
    <property type="molecule type" value="Transcribed_RNA"/>
</dbReference>
<protein>
    <submittedName>
        <fullName evidence="2">Uncharacterized protein</fullName>
    </submittedName>
</protein>
<accession>A0A8D8RQY1</accession>
<keyword evidence="1" id="KW-0812">Transmembrane</keyword>
<organism evidence="2">
    <name type="scientific">Cacopsylla melanoneura</name>
    <dbReference type="NCBI Taxonomy" id="428564"/>
    <lineage>
        <taxon>Eukaryota</taxon>
        <taxon>Metazoa</taxon>
        <taxon>Ecdysozoa</taxon>
        <taxon>Arthropoda</taxon>
        <taxon>Hexapoda</taxon>
        <taxon>Insecta</taxon>
        <taxon>Pterygota</taxon>
        <taxon>Neoptera</taxon>
        <taxon>Paraneoptera</taxon>
        <taxon>Hemiptera</taxon>
        <taxon>Sternorrhyncha</taxon>
        <taxon>Psylloidea</taxon>
        <taxon>Psyllidae</taxon>
        <taxon>Psyllinae</taxon>
        <taxon>Cacopsylla</taxon>
    </lineage>
</organism>
<evidence type="ECO:0000313" key="2">
    <source>
        <dbReference type="EMBL" id="CAG6654435.1"/>
    </source>
</evidence>
<evidence type="ECO:0000256" key="1">
    <source>
        <dbReference type="SAM" id="Phobius"/>
    </source>
</evidence>
<keyword evidence="1" id="KW-1133">Transmembrane helix</keyword>
<dbReference type="AlphaFoldDB" id="A0A8D8RQY1"/>
<proteinExistence type="predicted"/>
<name>A0A8D8RQY1_9HEMI</name>
<feature type="transmembrane region" description="Helical" evidence="1">
    <location>
        <begin position="80"/>
        <end position="102"/>
    </location>
</feature>
<dbReference type="EMBL" id="HBUF01177727">
    <property type="protein sequence ID" value="CAG6654430.1"/>
    <property type="molecule type" value="Transcribed_RNA"/>
</dbReference>